<dbReference type="EC" id="3.1.1.31" evidence="3"/>
<dbReference type="InterPro" id="IPR037171">
    <property type="entry name" value="NagB/RpiA_transferase-like"/>
</dbReference>
<accession>A0A160TW21</accession>
<dbReference type="GO" id="GO:0006098">
    <property type="term" value="P:pentose-phosphate shunt"/>
    <property type="evidence" value="ECO:0007669"/>
    <property type="project" value="InterPro"/>
</dbReference>
<proteinExistence type="inferred from homology"/>
<protein>
    <submittedName>
        <fullName evidence="3">6-phosphogluconolactonase,eukaryotic type</fullName>
        <ecNumber evidence="3">3.1.1.31</ecNumber>
    </submittedName>
</protein>
<evidence type="ECO:0000259" key="2">
    <source>
        <dbReference type="Pfam" id="PF01182"/>
    </source>
</evidence>
<gene>
    <name evidence="3" type="ORF">MGWOODY_Hyp1082</name>
</gene>
<dbReference type="NCBIfam" id="TIGR01198">
    <property type="entry name" value="pgl"/>
    <property type="match status" value="1"/>
</dbReference>
<dbReference type="Gene3D" id="3.40.50.1360">
    <property type="match status" value="1"/>
</dbReference>
<evidence type="ECO:0000256" key="1">
    <source>
        <dbReference type="ARBA" id="ARBA00010662"/>
    </source>
</evidence>
<keyword evidence="3" id="KW-0378">Hydrolase</keyword>
<dbReference type="CDD" id="cd01400">
    <property type="entry name" value="6PGL"/>
    <property type="match status" value="1"/>
</dbReference>
<dbReference type="GO" id="GO:0017057">
    <property type="term" value="F:6-phosphogluconolactonase activity"/>
    <property type="evidence" value="ECO:0007669"/>
    <property type="project" value="UniProtKB-EC"/>
</dbReference>
<dbReference type="PANTHER" id="PTHR11054:SF0">
    <property type="entry name" value="6-PHOSPHOGLUCONOLACTONASE"/>
    <property type="match status" value="1"/>
</dbReference>
<dbReference type="AlphaFoldDB" id="A0A160TW21"/>
<comment type="similarity">
    <text evidence="1">Belongs to the glucosamine/galactosamine-6-phosphate isomerase family. 6-phosphogluconolactonase subfamily.</text>
</comment>
<organism evidence="3">
    <name type="scientific">hydrothermal vent metagenome</name>
    <dbReference type="NCBI Taxonomy" id="652676"/>
    <lineage>
        <taxon>unclassified sequences</taxon>
        <taxon>metagenomes</taxon>
        <taxon>ecological metagenomes</taxon>
    </lineage>
</organism>
<dbReference type="SUPFAM" id="SSF100950">
    <property type="entry name" value="NagB/RpiA/CoA transferase-like"/>
    <property type="match status" value="1"/>
</dbReference>
<dbReference type="PANTHER" id="PTHR11054">
    <property type="entry name" value="6-PHOSPHOGLUCONOLACTONASE"/>
    <property type="match status" value="1"/>
</dbReference>
<name>A0A160TW21_9ZZZZ</name>
<dbReference type="EMBL" id="CZQD01000008">
    <property type="protein sequence ID" value="CUS55720.1"/>
    <property type="molecule type" value="Genomic_DNA"/>
</dbReference>
<dbReference type="InterPro" id="IPR005900">
    <property type="entry name" value="6-phosphogluconolactonase_DevB"/>
</dbReference>
<dbReference type="Pfam" id="PF01182">
    <property type="entry name" value="Glucosamine_iso"/>
    <property type="match status" value="1"/>
</dbReference>
<sequence>MSGLAHEFMMFDSRDEATRFVTQFIAGGLTKALELKGTASLMVSGGSTPGPIFDALATTELDWARVMVGLVDERWVNPEDDASNERLVRSRLLKANAGAAGFLPMKTMDAMPQEAVADRDKAYAPHCDPADVVFLGMGEDGHTASWFPGSKDLSAALESENVVAAVDATGCPVAGENPQRITLTGKGVTSASSVILLIFGEAKKAVFDTAIMSSVQEKPIKYAIDKLGPRLTVVWAA</sequence>
<dbReference type="GO" id="GO:0005975">
    <property type="term" value="P:carbohydrate metabolic process"/>
    <property type="evidence" value="ECO:0007669"/>
    <property type="project" value="InterPro"/>
</dbReference>
<reference evidence="3" key="1">
    <citation type="submission" date="2015-10" db="EMBL/GenBank/DDBJ databases">
        <authorList>
            <person name="Gilbert D.G."/>
        </authorList>
    </citation>
    <scope>NUCLEOTIDE SEQUENCE</scope>
</reference>
<dbReference type="InterPro" id="IPR039104">
    <property type="entry name" value="6PGL"/>
</dbReference>
<evidence type="ECO:0000313" key="3">
    <source>
        <dbReference type="EMBL" id="CUS55720.1"/>
    </source>
</evidence>
<dbReference type="InterPro" id="IPR006148">
    <property type="entry name" value="Glc/Gal-6P_isomerase"/>
</dbReference>
<feature type="domain" description="Glucosamine/galactosamine-6-phosphate isomerase" evidence="2">
    <location>
        <begin position="13"/>
        <end position="223"/>
    </location>
</feature>